<dbReference type="SUPFAM" id="SSF48452">
    <property type="entry name" value="TPR-like"/>
    <property type="match status" value="3"/>
</dbReference>
<evidence type="ECO:0000256" key="3">
    <source>
        <dbReference type="PROSITE-ProRule" id="PRU00339"/>
    </source>
</evidence>
<protein>
    <submittedName>
        <fullName evidence="5">Tetratricopeptide repeat protein</fullName>
    </submittedName>
</protein>
<dbReference type="PANTHER" id="PTHR45586:SF1">
    <property type="entry name" value="LIPOPOLYSACCHARIDE ASSEMBLY PROTEIN B"/>
    <property type="match status" value="1"/>
</dbReference>
<dbReference type="InterPro" id="IPR019734">
    <property type="entry name" value="TPR_rpt"/>
</dbReference>
<dbReference type="Pfam" id="PF13432">
    <property type="entry name" value="TPR_16"/>
    <property type="match status" value="1"/>
</dbReference>
<dbReference type="InterPro" id="IPR011990">
    <property type="entry name" value="TPR-like_helical_dom_sf"/>
</dbReference>
<evidence type="ECO:0000256" key="4">
    <source>
        <dbReference type="SAM" id="MobiDB-lite"/>
    </source>
</evidence>
<feature type="repeat" description="TPR" evidence="3">
    <location>
        <begin position="496"/>
        <end position="529"/>
    </location>
</feature>
<feature type="repeat" description="TPR" evidence="3">
    <location>
        <begin position="355"/>
        <end position="388"/>
    </location>
</feature>
<dbReference type="InterPro" id="IPR051012">
    <property type="entry name" value="CellSynth/LPSAsmb/PSIAsmb"/>
</dbReference>
<feature type="region of interest" description="Disordered" evidence="4">
    <location>
        <begin position="576"/>
        <end position="595"/>
    </location>
</feature>
<dbReference type="Pfam" id="PF13414">
    <property type="entry name" value="TPR_11"/>
    <property type="match status" value="1"/>
</dbReference>
<dbReference type="Proteomes" id="UP000631694">
    <property type="component" value="Unassembled WGS sequence"/>
</dbReference>
<gene>
    <name evidence="5" type="ORF">I5731_09935</name>
</gene>
<evidence type="ECO:0000256" key="2">
    <source>
        <dbReference type="ARBA" id="ARBA00022803"/>
    </source>
</evidence>
<proteinExistence type="predicted"/>
<dbReference type="PANTHER" id="PTHR45586">
    <property type="entry name" value="TPR REPEAT-CONTAINING PROTEIN PA4667"/>
    <property type="match status" value="1"/>
</dbReference>
<keyword evidence="2 3" id="KW-0802">TPR repeat</keyword>
<dbReference type="InterPro" id="IPR013105">
    <property type="entry name" value="TPR_2"/>
</dbReference>
<evidence type="ECO:0000256" key="1">
    <source>
        <dbReference type="ARBA" id="ARBA00022737"/>
    </source>
</evidence>
<reference evidence="5" key="1">
    <citation type="submission" date="2020-12" db="EMBL/GenBank/DDBJ databases">
        <title>Methylobrevis albus sp. nov., isolated from fresh water lack sediment.</title>
        <authorList>
            <person name="Zou Q."/>
        </authorList>
    </citation>
    <scope>NUCLEOTIDE SEQUENCE</scope>
    <source>
        <strain evidence="5">L22</strain>
    </source>
</reference>
<dbReference type="PROSITE" id="PS50293">
    <property type="entry name" value="TPR_REGION"/>
    <property type="match status" value="1"/>
</dbReference>
<organism evidence="5 6">
    <name type="scientific">Methylobrevis albus</name>
    <dbReference type="NCBI Taxonomy" id="2793297"/>
    <lineage>
        <taxon>Bacteria</taxon>
        <taxon>Pseudomonadati</taxon>
        <taxon>Pseudomonadota</taxon>
        <taxon>Alphaproteobacteria</taxon>
        <taxon>Hyphomicrobiales</taxon>
        <taxon>Pleomorphomonadaceae</taxon>
        <taxon>Methylobrevis</taxon>
    </lineage>
</organism>
<dbReference type="SMART" id="SM00028">
    <property type="entry name" value="TPR"/>
    <property type="match status" value="6"/>
</dbReference>
<dbReference type="Gene3D" id="1.25.40.10">
    <property type="entry name" value="Tetratricopeptide repeat domain"/>
    <property type="match status" value="4"/>
</dbReference>
<comment type="caution">
    <text evidence="5">The sequence shown here is derived from an EMBL/GenBank/DDBJ whole genome shotgun (WGS) entry which is preliminary data.</text>
</comment>
<accession>A0A931I2N2</accession>
<feature type="repeat" description="TPR" evidence="3">
    <location>
        <begin position="427"/>
        <end position="460"/>
    </location>
</feature>
<keyword evidence="6" id="KW-1185">Reference proteome</keyword>
<dbReference type="AlphaFoldDB" id="A0A931I2N2"/>
<dbReference type="Pfam" id="PF07719">
    <property type="entry name" value="TPR_2"/>
    <property type="match status" value="1"/>
</dbReference>
<name>A0A931I2N2_9HYPH</name>
<keyword evidence="1" id="KW-0677">Repeat</keyword>
<evidence type="ECO:0000313" key="6">
    <source>
        <dbReference type="Proteomes" id="UP000631694"/>
    </source>
</evidence>
<evidence type="ECO:0000313" key="5">
    <source>
        <dbReference type="EMBL" id="MBH0238141.1"/>
    </source>
</evidence>
<dbReference type="PROSITE" id="PS50005">
    <property type="entry name" value="TPR"/>
    <property type="match status" value="3"/>
</dbReference>
<dbReference type="RefSeq" id="WP_197311232.1">
    <property type="nucleotide sequence ID" value="NZ_JADZLT010000050.1"/>
</dbReference>
<sequence length="595" mass="64443">MPIVHRRRSHAPGPLAALCRAALVSVAIGGVVAGMSAPALAATPLDAVAMPVGETLSGNFLAARSAIAAKDLAASAGYYAQALARDPADPFLLERAFTFALADGQVEAAMAYARDMAEIDPEHSFSNFALGISNFADNEWQPAIDHLMKGKADPLSGLVAEIIAAWAEAGMGRPEAGLKRIDALKGPEWYALFKNYHAGLIADFAGRSQEAVKRLAQAATYDRGSVRVTEAYVRALVRAGQGDTARDVIGEIMARAPSHPVLTELDAAVATGAAMTPLIERPQSGAAEILSGLGNAMARDDQSEVVAAYLQMALYLDPAIDVARLTLAELLSRADQHRRSIEVLAAVPETSPFKRTAEIQIGFDYNSLDEVDEAAAHLSRLLEADPSDLEAATALGNVLRVRKRFEEAADVYTTAIDAIEEPTSENWQLFYYRGIAFERTKRWNEAEADFRKALELQPDQALVLNYLGYSMVDRGERFDEALGMIERAVELEPADGYIVDSLGWVFYKLGRYEEAVEQLERAVELRPADATINDHLGDAYWKVGRRIEARFQWAHARDSNPEPEELPKILKKLEAGLPADAGPGNAQAETTRSGG</sequence>
<dbReference type="EMBL" id="JADZLT010000050">
    <property type="protein sequence ID" value="MBH0238141.1"/>
    <property type="molecule type" value="Genomic_DNA"/>
</dbReference>